<evidence type="ECO:0000256" key="1">
    <source>
        <dbReference type="SAM" id="Phobius"/>
    </source>
</evidence>
<keyword evidence="1" id="KW-0472">Membrane</keyword>
<dbReference type="Pfam" id="PF07907">
    <property type="entry name" value="YibE_F"/>
    <property type="match status" value="1"/>
</dbReference>
<dbReference type="PIRSF" id="PIRSF031503">
    <property type="entry name" value="UCP031503_mp"/>
    <property type="match status" value="1"/>
</dbReference>
<feature type="transmembrane region" description="Helical" evidence="1">
    <location>
        <begin position="36"/>
        <end position="56"/>
    </location>
</feature>
<gene>
    <name evidence="2" type="ORF">GA0061074_101154</name>
</gene>
<keyword evidence="3" id="KW-1185">Reference proteome</keyword>
<feature type="transmembrane region" description="Helical" evidence="1">
    <location>
        <begin position="12"/>
        <end position="30"/>
    </location>
</feature>
<dbReference type="AlphaFoldDB" id="A0A1C3YV94"/>
<accession>A0A1C3YV94</accession>
<sequence length="270" mass="28713">MATKEIGGKGISMSVLLMLSIILFVLMLIVGGVKGIGAFISLWISFAILVVMMLLISFQFNPYWVLLIGGACLLTVTVLSAGADERTTTIALIASFIVMIVLLIVILPTEHIAIAQGFAEENSDDLEGLSLAINIDFGTLGIVAALLATLGAIAEASVAITTGVGELLSERPNISNKELIDVSQILGKQIIGTAVNTVLFGFLADFLSLAVLFGKLKYSFGEIINAKLFTASMLSLLYALLGVLLTLPVTIGIFLLYQKKQKHHTNGEKL</sequence>
<reference evidence="3" key="1">
    <citation type="submission" date="2016-08" db="EMBL/GenBank/DDBJ databases">
        <authorList>
            <person name="Varghese N."/>
            <person name="Submissions Spin"/>
        </authorList>
    </citation>
    <scope>NUCLEOTIDE SEQUENCE [LARGE SCALE GENOMIC DNA]</scope>
    <source>
        <strain evidence="3">R-53094</strain>
    </source>
</reference>
<organism evidence="2 3">
    <name type="scientific">Weissella bombi</name>
    <dbReference type="NCBI Taxonomy" id="1505725"/>
    <lineage>
        <taxon>Bacteria</taxon>
        <taxon>Bacillati</taxon>
        <taxon>Bacillota</taxon>
        <taxon>Bacilli</taxon>
        <taxon>Lactobacillales</taxon>
        <taxon>Lactobacillaceae</taxon>
        <taxon>Weissella</taxon>
    </lineage>
</organism>
<feature type="transmembrane region" description="Helical" evidence="1">
    <location>
        <begin position="190"/>
        <end position="213"/>
    </location>
</feature>
<dbReference type="STRING" id="1505725.GA0061074_101154"/>
<protein>
    <submittedName>
        <fullName evidence="2">YibE/F-like protein</fullName>
    </submittedName>
</protein>
<dbReference type="PANTHER" id="PTHR41771">
    <property type="entry name" value="MEMBRANE PROTEIN-RELATED"/>
    <property type="match status" value="1"/>
</dbReference>
<feature type="transmembrane region" description="Helical" evidence="1">
    <location>
        <begin position="233"/>
        <end position="257"/>
    </location>
</feature>
<dbReference type="InterPro" id="IPR014564">
    <property type="entry name" value="UCP031503_TM"/>
</dbReference>
<keyword evidence="1" id="KW-0812">Transmembrane</keyword>
<proteinExistence type="predicted"/>
<dbReference type="Proteomes" id="UP000199268">
    <property type="component" value="Unassembled WGS sequence"/>
</dbReference>
<dbReference type="InterPro" id="IPR012507">
    <property type="entry name" value="YibE_F"/>
</dbReference>
<feature type="transmembrane region" description="Helical" evidence="1">
    <location>
        <begin position="89"/>
        <end position="107"/>
    </location>
</feature>
<dbReference type="EMBL" id="FMAO01000001">
    <property type="protein sequence ID" value="SCB74017.1"/>
    <property type="molecule type" value="Genomic_DNA"/>
</dbReference>
<evidence type="ECO:0000313" key="2">
    <source>
        <dbReference type="EMBL" id="SCB74017.1"/>
    </source>
</evidence>
<feature type="transmembrane region" description="Helical" evidence="1">
    <location>
        <begin position="63"/>
        <end position="83"/>
    </location>
</feature>
<dbReference type="PANTHER" id="PTHR41771:SF1">
    <property type="entry name" value="MEMBRANE PROTEIN"/>
    <property type="match status" value="1"/>
</dbReference>
<evidence type="ECO:0000313" key="3">
    <source>
        <dbReference type="Proteomes" id="UP000199268"/>
    </source>
</evidence>
<keyword evidence="1" id="KW-1133">Transmembrane helix</keyword>
<name>A0A1C3YV94_9LACO</name>